<evidence type="ECO:0000313" key="2">
    <source>
        <dbReference type="EMBL" id="GKU98062.1"/>
    </source>
</evidence>
<proteinExistence type="predicted"/>
<reference evidence="2 3" key="1">
    <citation type="journal article" date="2021" name="Commun. Biol.">
        <title>The genome of Shorea leprosula (Dipterocarpaceae) highlights the ecological relevance of drought in aseasonal tropical rainforests.</title>
        <authorList>
            <person name="Ng K.K.S."/>
            <person name="Kobayashi M.J."/>
            <person name="Fawcett J.A."/>
            <person name="Hatakeyama M."/>
            <person name="Paape T."/>
            <person name="Ng C.H."/>
            <person name="Ang C.C."/>
            <person name="Tnah L.H."/>
            <person name="Lee C.T."/>
            <person name="Nishiyama T."/>
            <person name="Sese J."/>
            <person name="O'Brien M.J."/>
            <person name="Copetti D."/>
            <person name="Mohd Noor M.I."/>
            <person name="Ong R.C."/>
            <person name="Putra M."/>
            <person name="Sireger I.Z."/>
            <person name="Indrioko S."/>
            <person name="Kosugi Y."/>
            <person name="Izuno A."/>
            <person name="Isagi Y."/>
            <person name="Lee S.L."/>
            <person name="Shimizu K.K."/>
        </authorList>
    </citation>
    <scope>NUCLEOTIDE SEQUENCE [LARGE SCALE GENOMIC DNA]</scope>
    <source>
        <strain evidence="2">214</strain>
    </source>
</reference>
<feature type="region of interest" description="Disordered" evidence="1">
    <location>
        <begin position="1"/>
        <end position="23"/>
    </location>
</feature>
<protein>
    <submittedName>
        <fullName evidence="2">Uncharacterized protein</fullName>
    </submittedName>
</protein>
<dbReference type="EMBL" id="BPVZ01000012">
    <property type="protein sequence ID" value="GKU98062.1"/>
    <property type="molecule type" value="Genomic_DNA"/>
</dbReference>
<name>A0AAV5IA92_9ROSI</name>
<evidence type="ECO:0000313" key="3">
    <source>
        <dbReference type="Proteomes" id="UP001054252"/>
    </source>
</evidence>
<feature type="compositionally biased region" description="Low complexity" evidence="1">
    <location>
        <begin position="1"/>
        <end position="10"/>
    </location>
</feature>
<keyword evidence="3" id="KW-1185">Reference proteome</keyword>
<comment type="caution">
    <text evidence="2">The sequence shown here is derived from an EMBL/GenBank/DDBJ whole genome shotgun (WGS) entry which is preliminary data.</text>
</comment>
<organism evidence="2 3">
    <name type="scientific">Rubroshorea leprosula</name>
    <dbReference type="NCBI Taxonomy" id="152421"/>
    <lineage>
        <taxon>Eukaryota</taxon>
        <taxon>Viridiplantae</taxon>
        <taxon>Streptophyta</taxon>
        <taxon>Embryophyta</taxon>
        <taxon>Tracheophyta</taxon>
        <taxon>Spermatophyta</taxon>
        <taxon>Magnoliopsida</taxon>
        <taxon>eudicotyledons</taxon>
        <taxon>Gunneridae</taxon>
        <taxon>Pentapetalae</taxon>
        <taxon>rosids</taxon>
        <taxon>malvids</taxon>
        <taxon>Malvales</taxon>
        <taxon>Dipterocarpaceae</taxon>
        <taxon>Rubroshorea</taxon>
    </lineage>
</organism>
<dbReference type="Proteomes" id="UP001054252">
    <property type="component" value="Unassembled WGS sequence"/>
</dbReference>
<accession>A0AAV5IA92</accession>
<sequence length="44" mass="4752">MASSKLKLFPSPLPPAAGERGLPIRQPTATARKRAFLSFQVCNP</sequence>
<gene>
    <name evidence="2" type="ORF">SLEP1_g11114</name>
</gene>
<evidence type="ECO:0000256" key="1">
    <source>
        <dbReference type="SAM" id="MobiDB-lite"/>
    </source>
</evidence>
<dbReference type="AlphaFoldDB" id="A0AAV5IA92"/>